<protein>
    <recommendedName>
        <fullName evidence="4">Nucleoplasmin-like domain-containing protein</fullName>
    </recommendedName>
</protein>
<sequence>MQETTTELAPGRKLAGASGCERSSGTCGKLTFSPKNKLQQPETNYHHILILATNYKTEGFLLSVCRPKPLELELAATGEDFSLVFAKTRDVFTVGRGRGRAE</sequence>
<feature type="region of interest" description="Disordered" evidence="1">
    <location>
        <begin position="1"/>
        <end position="26"/>
    </location>
</feature>
<name>A0ABD1RKF8_9LAMI</name>
<evidence type="ECO:0000256" key="1">
    <source>
        <dbReference type="SAM" id="MobiDB-lite"/>
    </source>
</evidence>
<keyword evidence="3" id="KW-1185">Reference proteome</keyword>
<evidence type="ECO:0008006" key="4">
    <source>
        <dbReference type="Google" id="ProtNLM"/>
    </source>
</evidence>
<dbReference type="EMBL" id="JBFOLJ010000012">
    <property type="protein sequence ID" value="KAL2488877.1"/>
    <property type="molecule type" value="Genomic_DNA"/>
</dbReference>
<comment type="caution">
    <text evidence="2">The sequence shown here is derived from an EMBL/GenBank/DDBJ whole genome shotgun (WGS) entry which is preliminary data.</text>
</comment>
<proteinExistence type="predicted"/>
<dbReference type="AlphaFoldDB" id="A0ABD1RKF8"/>
<evidence type="ECO:0000313" key="3">
    <source>
        <dbReference type="Proteomes" id="UP001604277"/>
    </source>
</evidence>
<accession>A0ABD1RKF8</accession>
<reference evidence="3" key="1">
    <citation type="submission" date="2024-07" db="EMBL/GenBank/DDBJ databases">
        <title>Two chromosome-level genome assemblies of Korean endemic species Abeliophyllum distichum and Forsythia ovata (Oleaceae).</title>
        <authorList>
            <person name="Jang H."/>
        </authorList>
    </citation>
    <scope>NUCLEOTIDE SEQUENCE [LARGE SCALE GENOMIC DNA]</scope>
</reference>
<gene>
    <name evidence="2" type="ORF">Fot_42169</name>
</gene>
<organism evidence="2 3">
    <name type="scientific">Forsythia ovata</name>
    <dbReference type="NCBI Taxonomy" id="205694"/>
    <lineage>
        <taxon>Eukaryota</taxon>
        <taxon>Viridiplantae</taxon>
        <taxon>Streptophyta</taxon>
        <taxon>Embryophyta</taxon>
        <taxon>Tracheophyta</taxon>
        <taxon>Spermatophyta</taxon>
        <taxon>Magnoliopsida</taxon>
        <taxon>eudicotyledons</taxon>
        <taxon>Gunneridae</taxon>
        <taxon>Pentapetalae</taxon>
        <taxon>asterids</taxon>
        <taxon>lamiids</taxon>
        <taxon>Lamiales</taxon>
        <taxon>Oleaceae</taxon>
        <taxon>Forsythieae</taxon>
        <taxon>Forsythia</taxon>
    </lineage>
</organism>
<evidence type="ECO:0000313" key="2">
    <source>
        <dbReference type="EMBL" id="KAL2488877.1"/>
    </source>
</evidence>
<dbReference type="Proteomes" id="UP001604277">
    <property type="component" value="Unassembled WGS sequence"/>
</dbReference>